<evidence type="ECO:0000256" key="1">
    <source>
        <dbReference type="SAM" id="Coils"/>
    </source>
</evidence>
<proteinExistence type="predicted"/>
<evidence type="ECO:0000313" key="4">
    <source>
        <dbReference type="Proteomes" id="UP001642484"/>
    </source>
</evidence>
<sequence>MALELGAVYTELELRCGGTPARQRQLACSRTDIRMDAKKLENQQLFKLVSLDSALNGTGSGAPERGGGTVQKRKRIGSQPQWVRPPQARAGRAMDEDPGRRRRIAELLAGQLLEKKRLLDADLLLVLTHGDVLAECLRQKTFSFASISLDINHRAARHRDQNNSGPSAIAAVGPFQGGELLYLAPCLGEMGYDRFPVLLPAPSFTLRELCGACCGTAPRGSAVRGAAGVRLVRMQEMPMFWPDEVPGLGVHWGLSTEGELCVKPLAVDFSEALGRCLDWASDWASVERREQQEEILPNAACFRVDTQFAKSDGKPHRASLISLILDNAGQQLMGLAQHYVAKLQQLANELERDVETVRDRLMKNESDLNFVRQECFQEEREGIRLQQELEEEVFSTGRGRDPHAALRLRGQLEGDAWVKPTAAAWTLRFSVISRLEVSVLDVGLWGEEFGTGTFCGGAPLLFKRSGRTFAAGRLATDPNFAANVGEATETVRSDHAQIPRLAPGLNVADPRVSLEIAQVSALRFSGLTQYREFWDNFRSGVELVSASAISEVVNVVQSGLYLRVRWRLIMKPKDVFSGALGGVQAAQGAFGNLRQAVPKDLPFQANDFFRQAEQWTSQASAAAAEAARDASEAERVVEFNSIYELDCWSGRIVKHTLEFRSPEENFDLLGTLAGMPAR</sequence>
<dbReference type="EMBL" id="CAXAMN010002914">
    <property type="protein sequence ID" value="CAK9002024.1"/>
    <property type="molecule type" value="Genomic_DNA"/>
</dbReference>
<feature type="coiled-coil region" evidence="1">
    <location>
        <begin position="340"/>
        <end position="367"/>
    </location>
</feature>
<feature type="compositionally biased region" description="Gly residues" evidence="2">
    <location>
        <begin position="58"/>
        <end position="69"/>
    </location>
</feature>
<organism evidence="3 4">
    <name type="scientific">Durusdinium trenchii</name>
    <dbReference type="NCBI Taxonomy" id="1381693"/>
    <lineage>
        <taxon>Eukaryota</taxon>
        <taxon>Sar</taxon>
        <taxon>Alveolata</taxon>
        <taxon>Dinophyceae</taxon>
        <taxon>Suessiales</taxon>
        <taxon>Symbiodiniaceae</taxon>
        <taxon>Durusdinium</taxon>
    </lineage>
</organism>
<name>A0ABP0IKZ7_9DINO</name>
<protein>
    <submittedName>
        <fullName evidence="3">Uncharacterized protein</fullName>
    </submittedName>
</protein>
<accession>A0ABP0IKZ7</accession>
<gene>
    <name evidence="3" type="ORF">CCMP2556_LOCUS6698</name>
</gene>
<dbReference type="Proteomes" id="UP001642484">
    <property type="component" value="Unassembled WGS sequence"/>
</dbReference>
<evidence type="ECO:0000313" key="3">
    <source>
        <dbReference type="EMBL" id="CAK9002024.1"/>
    </source>
</evidence>
<evidence type="ECO:0000256" key="2">
    <source>
        <dbReference type="SAM" id="MobiDB-lite"/>
    </source>
</evidence>
<reference evidence="3 4" key="1">
    <citation type="submission" date="2024-02" db="EMBL/GenBank/DDBJ databases">
        <authorList>
            <person name="Chen Y."/>
            <person name="Shah S."/>
            <person name="Dougan E. K."/>
            <person name="Thang M."/>
            <person name="Chan C."/>
        </authorList>
    </citation>
    <scope>NUCLEOTIDE SEQUENCE [LARGE SCALE GENOMIC DNA]</scope>
</reference>
<keyword evidence="1" id="KW-0175">Coiled coil</keyword>
<feature type="region of interest" description="Disordered" evidence="2">
    <location>
        <begin position="57"/>
        <end position="97"/>
    </location>
</feature>
<keyword evidence="4" id="KW-1185">Reference proteome</keyword>
<comment type="caution">
    <text evidence="3">The sequence shown here is derived from an EMBL/GenBank/DDBJ whole genome shotgun (WGS) entry which is preliminary data.</text>
</comment>